<dbReference type="RefSeq" id="WP_182575907.1">
    <property type="nucleotide sequence ID" value="NZ_JACJHY010000043.1"/>
</dbReference>
<evidence type="ECO:0000313" key="2">
    <source>
        <dbReference type="Proteomes" id="UP000587524"/>
    </source>
</evidence>
<protein>
    <submittedName>
        <fullName evidence="1">Transcription initiation factor IIE alpha subunit</fullName>
    </submittedName>
</protein>
<proteinExistence type="predicted"/>
<evidence type="ECO:0000313" key="1">
    <source>
        <dbReference type="EMBL" id="MBA9023951.1"/>
    </source>
</evidence>
<dbReference type="EMBL" id="JACJHZ010000043">
    <property type="protein sequence ID" value="MBA9023951.1"/>
    <property type="molecule type" value="Genomic_DNA"/>
</dbReference>
<comment type="caution">
    <text evidence="1">The sequence shown here is derived from an EMBL/GenBank/DDBJ whole genome shotgun (WGS) entry which is preliminary data.</text>
</comment>
<organism evidence="1 2">
    <name type="scientific">Aminobacter ciceronei</name>
    <dbReference type="NCBI Taxonomy" id="150723"/>
    <lineage>
        <taxon>Bacteria</taxon>
        <taxon>Pseudomonadati</taxon>
        <taxon>Pseudomonadota</taxon>
        <taxon>Alphaproteobacteria</taxon>
        <taxon>Hyphomicrobiales</taxon>
        <taxon>Phyllobacteriaceae</taxon>
        <taxon>Aminobacter</taxon>
    </lineage>
</organism>
<accession>A0ABR6CGB4</accession>
<gene>
    <name evidence="1" type="ORF">HNQ97_005984</name>
</gene>
<name>A0ABR6CGB4_9HYPH</name>
<sequence>MDAEDVAAAKRKKEREEEWERYLRQEDARKTDQALADSQQQLAEIIERWGKAMTVERFFADAEERLKCTNDGRRLRLEERLALAKAMMGNADPLDFIESWVAPEERHRSKFI</sequence>
<keyword evidence="2" id="KW-1185">Reference proteome</keyword>
<dbReference type="Proteomes" id="UP000587524">
    <property type="component" value="Unassembled WGS sequence"/>
</dbReference>
<reference evidence="1 2" key="1">
    <citation type="submission" date="2020-08" db="EMBL/GenBank/DDBJ databases">
        <title>Genomic Encyclopedia of Type Strains, Phase IV (KMG-IV): sequencing the most valuable type-strain genomes for metagenomic binning, comparative biology and taxonomic classification.</title>
        <authorList>
            <person name="Goeker M."/>
        </authorList>
    </citation>
    <scope>NUCLEOTIDE SEQUENCE [LARGE SCALE GENOMIC DNA]</scope>
    <source>
        <strain evidence="1 2">DSM 17455</strain>
    </source>
</reference>